<accession>A0ABP6ZD35</accession>
<keyword evidence="3" id="KW-1185">Reference proteome</keyword>
<reference evidence="3" key="1">
    <citation type="journal article" date="2019" name="Int. J. Syst. Evol. Microbiol.">
        <title>The Global Catalogue of Microorganisms (GCM) 10K type strain sequencing project: providing services to taxonomists for standard genome sequencing and annotation.</title>
        <authorList>
            <consortium name="The Broad Institute Genomics Platform"/>
            <consortium name="The Broad Institute Genome Sequencing Center for Infectious Disease"/>
            <person name="Wu L."/>
            <person name="Ma J."/>
        </authorList>
    </citation>
    <scope>NUCLEOTIDE SEQUENCE [LARGE SCALE GENOMIC DNA]</scope>
    <source>
        <strain evidence="3">JCM 16902</strain>
    </source>
</reference>
<sequence length="67" mass="7516">MNTNQPRRIAPLWSVADVSEYLQVPVQTLYTWRSQGGGPPARKIGKYLRYLPDDVVAWVEGLGTEVA</sequence>
<dbReference type="EMBL" id="BAAAZO010000003">
    <property type="protein sequence ID" value="GAA3604331.1"/>
    <property type="molecule type" value="Genomic_DNA"/>
</dbReference>
<dbReference type="InterPro" id="IPR009061">
    <property type="entry name" value="DNA-bd_dom_put_sf"/>
</dbReference>
<protein>
    <recommendedName>
        <fullName evidence="1">Helix-turn-helix domain-containing protein</fullName>
    </recommendedName>
</protein>
<feature type="domain" description="Helix-turn-helix" evidence="1">
    <location>
        <begin position="14"/>
        <end position="61"/>
    </location>
</feature>
<dbReference type="SUPFAM" id="SSF46955">
    <property type="entry name" value="Putative DNA-binding domain"/>
    <property type="match status" value="1"/>
</dbReference>
<dbReference type="Gene3D" id="1.10.1660.10">
    <property type="match status" value="1"/>
</dbReference>
<dbReference type="Pfam" id="PF12728">
    <property type="entry name" value="HTH_17"/>
    <property type="match status" value="1"/>
</dbReference>
<organism evidence="2 3">
    <name type="scientific">Kineosporia mesophila</name>
    <dbReference type="NCBI Taxonomy" id="566012"/>
    <lineage>
        <taxon>Bacteria</taxon>
        <taxon>Bacillati</taxon>
        <taxon>Actinomycetota</taxon>
        <taxon>Actinomycetes</taxon>
        <taxon>Kineosporiales</taxon>
        <taxon>Kineosporiaceae</taxon>
        <taxon>Kineosporia</taxon>
    </lineage>
</organism>
<name>A0ABP6ZD35_9ACTN</name>
<comment type="caution">
    <text evidence="2">The sequence shown here is derived from an EMBL/GenBank/DDBJ whole genome shotgun (WGS) entry which is preliminary data.</text>
</comment>
<dbReference type="Proteomes" id="UP001501074">
    <property type="component" value="Unassembled WGS sequence"/>
</dbReference>
<evidence type="ECO:0000313" key="3">
    <source>
        <dbReference type="Proteomes" id="UP001501074"/>
    </source>
</evidence>
<dbReference type="InterPro" id="IPR041657">
    <property type="entry name" value="HTH_17"/>
</dbReference>
<dbReference type="RefSeq" id="WP_231482926.1">
    <property type="nucleotide sequence ID" value="NZ_BAAAZO010000003.1"/>
</dbReference>
<gene>
    <name evidence="2" type="ORF">GCM10022223_19960</name>
</gene>
<proteinExistence type="predicted"/>
<evidence type="ECO:0000313" key="2">
    <source>
        <dbReference type="EMBL" id="GAA3604331.1"/>
    </source>
</evidence>
<evidence type="ECO:0000259" key="1">
    <source>
        <dbReference type="Pfam" id="PF12728"/>
    </source>
</evidence>